<dbReference type="SUPFAM" id="SSF56300">
    <property type="entry name" value="Metallo-dependent phosphatases"/>
    <property type="match status" value="1"/>
</dbReference>
<name>A0ABN3Y7H8_9ENTE</name>
<dbReference type="SUPFAM" id="SSF55816">
    <property type="entry name" value="5'-nucleotidase (syn. UDP-sugar hydrolase), C-terminal domain"/>
    <property type="match status" value="1"/>
</dbReference>
<sequence>MEEIRILHTNDLHSHLENWPKIRRFLHERQQVTKNQTAITVDLGDFCDRWHPLTEATNGKANIQLMNQVSYDAVTIGNNEGIGNAKSELNHLYDKANFPVILDNLFDKGTLQPPDWAKEYKIVTTPLGTKVGLIGATAPFPLTYTPNGWDARNWADILPNIIQFLQTKVDVLVLLSHLGINDDQLIAKELPEIDVILGSHTHHLFVKGKKIGETLLAAAGKFGEYVGEVSLSLNEQHQIESARANTFATKEMLHYPEDEEEIFQYIDKGQKLLQEKKVAWLPYELGIFDQERSLVDETLEAVKKRGETQAAILNTGLFLDDLSAGVVNQGDLHSILPHPMHMIRVTLKGADVIRMVLEMEKNRHFLRNFPVRGMGFRGKIFGEIAYSGIQYDATNHSVKWMNQPIDSNKLYRFTTVDHFMFIPFFPTIEIAGQVEFLFPEFIRTVLGDYLTQKYPLSLENRL</sequence>
<evidence type="ECO:0000259" key="3">
    <source>
        <dbReference type="Pfam" id="PF00149"/>
    </source>
</evidence>
<keyword evidence="1" id="KW-0732">Signal</keyword>
<keyword evidence="2" id="KW-0378">Hydrolase</keyword>
<feature type="domain" description="5'-Nucleotidase C-terminal" evidence="4">
    <location>
        <begin position="294"/>
        <end position="418"/>
    </location>
</feature>
<organism evidence="5 6">
    <name type="scientific">Tetragenococcus solitarius</name>
    <dbReference type="NCBI Taxonomy" id="71453"/>
    <lineage>
        <taxon>Bacteria</taxon>
        <taxon>Bacillati</taxon>
        <taxon>Bacillota</taxon>
        <taxon>Bacilli</taxon>
        <taxon>Lactobacillales</taxon>
        <taxon>Enterococcaceae</taxon>
        <taxon>Tetragenococcus</taxon>
    </lineage>
</organism>
<comment type="caution">
    <text evidence="5">The sequence shown here is derived from an EMBL/GenBank/DDBJ whole genome shotgun (WGS) entry which is preliminary data.</text>
</comment>
<dbReference type="Pfam" id="PF02872">
    <property type="entry name" value="5_nucleotid_C"/>
    <property type="match status" value="1"/>
</dbReference>
<evidence type="ECO:0000259" key="4">
    <source>
        <dbReference type="Pfam" id="PF02872"/>
    </source>
</evidence>
<dbReference type="InterPro" id="IPR008334">
    <property type="entry name" value="5'-Nucleotdase_C"/>
</dbReference>
<dbReference type="PRINTS" id="PR01607">
    <property type="entry name" value="APYRASEFAMLY"/>
</dbReference>
<gene>
    <name evidence="5" type="ORF">GCM10019998_18360</name>
</gene>
<dbReference type="InterPro" id="IPR006179">
    <property type="entry name" value="5_nucleotidase/apyrase"/>
</dbReference>
<dbReference type="InterPro" id="IPR006146">
    <property type="entry name" value="5'-Nucleotdase_CS"/>
</dbReference>
<dbReference type="PANTHER" id="PTHR11575">
    <property type="entry name" value="5'-NUCLEOTIDASE-RELATED"/>
    <property type="match status" value="1"/>
</dbReference>
<evidence type="ECO:0000313" key="6">
    <source>
        <dbReference type="Proteomes" id="UP001501577"/>
    </source>
</evidence>
<dbReference type="Proteomes" id="UP001501577">
    <property type="component" value="Unassembled WGS sequence"/>
</dbReference>
<evidence type="ECO:0000256" key="1">
    <source>
        <dbReference type="ARBA" id="ARBA00022729"/>
    </source>
</evidence>
<keyword evidence="2" id="KW-0547">Nucleotide-binding</keyword>
<keyword evidence="6" id="KW-1185">Reference proteome</keyword>
<dbReference type="Gene3D" id="3.90.780.10">
    <property type="entry name" value="5'-Nucleotidase, C-terminal domain"/>
    <property type="match status" value="1"/>
</dbReference>
<dbReference type="EMBL" id="BAAAXQ010000063">
    <property type="protein sequence ID" value="GAA3022093.1"/>
    <property type="molecule type" value="Genomic_DNA"/>
</dbReference>
<protein>
    <submittedName>
        <fullName evidence="5">Bifunctional metallophosphatase/5'-nucleotidase</fullName>
    </submittedName>
</protein>
<dbReference type="Gene3D" id="3.60.21.10">
    <property type="match status" value="1"/>
</dbReference>
<accession>A0ABN3Y7H8</accession>
<dbReference type="RefSeq" id="WP_068707286.1">
    <property type="nucleotide sequence ID" value="NZ_BAAAXQ010000063.1"/>
</dbReference>
<evidence type="ECO:0000256" key="2">
    <source>
        <dbReference type="RuleBase" id="RU362119"/>
    </source>
</evidence>
<comment type="similarity">
    <text evidence="2">Belongs to the 5'-nucleotidase family.</text>
</comment>
<dbReference type="InterPro" id="IPR029052">
    <property type="entry name" value="Metallo-depent_PP-like"/>
</dbReference>
<dbReference type="InterPro" id="IPR004843">
    <property type="entry name" value="Calcineurin-like_PHP"/>
</dbReference>
<reference evidence="5 6" key="1">
    <citation type="journal article" date="2019" name="Int. J. Syst. Evol. Microbiol.">
        <title>The Global Catalogue of Microorganisms (GCM) 10K type strain sequencing project: providing services to taxonomists for standard genome sequencing and annotation.</title>
        <authorList>
            <consortium name="The Broad Institute Genomics Platform"/>
            <consortium name="The Broad Institute Genome Sequencing Center for Infectious Disease"/>
            <person name="Wu L."/>
            <person name="Ma J."/>
        </authorList>
    </citation>
    <scope>NUCLEOTIDE SEQUENCE [LARGE SCALE GENOMIC DNA]</scope>
    <source>
        <strain evidence="5 6">JCM 8736</strain>
    </source>
</reference>
<dbReference type="Pfam" id="PF00149">
    <property type="entry name" value="Metallophos"/>
    <property type="match status" value="1"/>
</dbReference>
<dbReference type="CDD" id="cd00845">
    <property type="entry name" value="MPP_UshA_N_like"/>
    <property type="match status" value="1"/>
</dbReference>
<dbReference type="PANTHER" id="PTHR11575:SF23">
    <property type="entry name" value="5-NUCLEOTIDASE FAMILY PROTEIN"/>
    <property type="match status" value="1"/>
</dbReference>
<evidence type="ECO:0000313" key="5">
    <source>
        <dbReference type="EMBL" id="GAA3022093.1"/>
    </source>
</evidence>
<dbReference type="PIRSF" id="PIRSF036361">
    <property type="entry name" value="YunD"/>
    <property type="match status" value="1"/>
</dbReference>
<dbReference type="InterPro" id="IPR036907">
    <property type="entry name" value="5'-Nucleotdase_C_sf"/>
</dbReference>
<proteinExistence type="inferred from homology"/>
<dbReference type="PROSITE" id="PS00785">
    <property type="entry name" value="5_NUCLEOTIDASE_1"/>
    <property type="match status" value="1"/>
</dbReference>
<dbReference type="InterPro" id="IPR011240">
    <property type="entry name" value="Pesterase_YunD"/>
</dbReference>
<feature type="domain" description="Calcineurin-like phosphoesterase" evidence="3">
    <location>
        <begin position="4"/>
        <end position="203"/>
    </location>
</feature>